<dbReference type="PROSITE" id="PS50086">
    <property type="entry name" value="TBC_RABGAP"/>
    <property type="match status" value="1"/>
</dbReference>
<evidence type="ECO:0000259" key="2">
    <source>
        <dbReference type="PROSITE" id="PS50086"/>
    </source>
</evidence>
<keyword evidence="4" id="KW-1185">Reference proteome</keyword>
<protein>
    <submittedName>
        <fullName evidence="3">Putative TBC1 domain family member 22A</fullName>
    </submittedName>
</protein>
<reference evidence="3 4" key="1">
    <citation type="journal article" date="2018" name="BMC Genomics">
        <title>Genomic comparison of Trypanosoma conorhini and Trypanosoma rangeli to Trypanosoma cruzi strains of high and low virulence.</title>
        <authorList>
            <person name="Bradwell K.R."/>
            <person name="Koparde V.N."/>
            <person name="Matveyev A.V."/>
            <person name="Serrano M.G."/>
            <person name="Alves J.M."/>
            <person name="Parikh H."/>
            <person name="Huang B."/>
            <person name="Lee V."/>
            <person name="Espinosa-Alvarez O."/>
            <person name="Ortiz P.A."/>
            <person name="Costa-Martins A.G."/>
            <person name="Teixeira M.M."/>
            <person name="Buck G.A."/>
        </authorList>
    </citation>
    <scope>NUCLEOTIDE SEQUENCE [LARGE SCALE GENOMIC DNA]</scope>
    <source>
        <strain evidence="3 4">AM80</strain>
    </source>
</reference>
<accession>A0A3R7M777</accession>
<dbReference type="OMA" id="WERYMAM"/>
<sequence length="114" mass="12972">MDCCFQWVHCLLARELPLKLLVLLWEKYMAIGSSEMVLDFHAYVCVAIMMHLRLKMLEKPLDVVLQLLKDPLERRAPSPPPGPGNDGVYNRAWLEGLILTASQLFRDHPASSLS</sequence>
<gene>
    <name evidence="3" type="ORF">TraAM80_09322</name>
</gene>
<dbReference type="InterPro" id="IPR000195">
    <property type="entry name" value="Rab-GAP-TBC_dom"/>
</dbReference>
<dbReference type="RefSeq" id="XP_029234118.1">
    <property type="nucleotide sequence ID" value="XM_029386014.1"/>
</dbReference>
<organism evidence="3 4">
    <name type="scientific">Trypanosoma rangeli</name>
    <dbReference type="NCBI Taxonomy" id="5698"/>
    <lineage>
        <taxon>Eukaryota</taxon>
        <taxon>Discoba</taxon>
        <taxon>Euglenozoa</taxon>
        <taxon>Kinetoplastea</taxon>
        <taxon>Metakinetoplastina</taxon>
        <taxon>Trypanosomatida</taxon>
        <taxon>Trypanosomatidae</taxon>
        <taxon>Trypanosoma</taxon>
        <taxon>Herpetosoma</taxon>
    </lineage>
</organism>
<proteinExistence type="predicted"/>
<keyword evidence="1" id="KW-0732">Signal</keyword>
<dbReference type="InterPro" id="IPR035969">
    <property type="entry name" value="Rab-GAP_TBC_sf"/>
</dbReference>
<feature type="signal peptide" evidence="1">
    <location>
        <begin position="1"/>
        <end position="32"/>
    </location>
</feature>
<comment type="caution">
    <text evidence="3">The sequence shown here is derived from an EMBL/GenBank/DDBJ whole genome shotgun (WGS) entry which is preliminary data.</text>
</comment>
<feature type="domain" description="Rab-GAP TBC" evidence="2">
    <location>
        <begin position="1"/>
        <end position="32"/>
    </location>
</feature>
<dbReference type="VEuPathDB" id="TriTrypDB:TRSC58_05031"/>
<dbReference type="Proteomes" id="UP000283634">
    <property type="component" value="Unassembled WGS sequence"/>
</dbReference>
<evidence type="ECO:0000256" key="1">
    <source>
        <dbReference type="SAM" id="SignalP"/>
    </source>
</evidence>
<dbReference type="EMBL" id="MKGL01000564">
    <property type="protein sequence ID" value="RNE97428.1"/>
    <property type="molecule type" value="Genomic_DNA"/>
</dbReference>
<dbReference type="AlphaFoldDB" id="A0A3R7M777"/>
<dbReference type="SUPFAM" id="SSF47923">
    <property type="entry name" value="Ypt/Rab-GAP domain of gyp1p"/>
    <property type="match status" value="1"/>
</dbReference>
<dbReference type="Gene3D" id="1.10.472.80">
    <property type="entry name" value="Ypt/Rab-GAP domain of gyp1p, domain 3"/>
    <property type="match status" value="1"/>
</dbReference>
<name>A0A3R7M777_TRYRA</name>
<feature type="chain" id="PRO_5018590667" evidence="1">
    <location>
        <begin position="33"/>
        <end position="114"/>
    </location>
</feature>
<dbReference type="GeneID" id="40333255"/>
<evidence type="ECO:0000313" key="3">
    <source>
        <dbReference type="EMBL" id="RNE97428.1"/>
    </source>
</evidence>
<evidence type="ECO:0000313" key="4">
    <source>
        <dbReference type="Proteomes" id="UP000283634"/>
    </source>
</evidence>